<name>A0A1L9QKK8_9CYAN</name>
<accession>A0A1L9QKK8</accession>
<keyword evidence="2" id="KW-1185">Reference proteome</keyword>
<evidence type="ECO:0000313" key="2">
    <source>
        <dbReference type="Proteomes" id="UP000183940"/>
    </source>
</evidence>
<reference evidence="1" key="1">
    <citation type="submission" date="2016-10" db="EMBL/GenBank/DDBJ databases">
        <title>CRISPR-Cas defence system in Roseofilum reptotaenium: evidence of a bacteriophage-cyanobacterium arms race in the coral black band disease.</title>
        <authorList>
            <person name="Buerger P."/>
            <person name="Wood-Charlson E.M."/>
            <person name="Weynberg K.D."/>
            <person name="Willis B."/>
            <person name="Van Oppen M.J."/>
        </authorList>
    </citation>
    <scope>NUCLEOTIDE SEQUENCE [LARGE SCALE GENOMIC DNA]</scope>
    <source>
        <strain evidence="1">AO1-A</strain>
    </source>
</reference>
<dbReference type="STRING" id="1925591.BI308_23115"/>
<evidence type="ECO:0000313" key="1">
    <source>
        <dbReference type="EMBL" id="OJJ16910.1"/>
    </source>
</evidence>
<proteinExistence type="predicted"/>
<dbReference type="EMBL" id="MLAW01000061">
    <property type="protein sequence ID" value="OJJ16910.1"/>
    <property type="molecule type" value="Genomic_DNA"/>
</dbReference>
<sequence>MLTSDEINHILELCPHLEASEEFQRKNPAPEDRIEWGDEVETIQKQDEIISVLLKQIANGDTAPFLAEAKEKLGFAIGSKGEDWETIAQRLLNLALEKTNACQELYESVPHCLEVTEEFDQTLHRGLTDVFLLRRHLRQMVAEMMVCPRIRPCLNPPLFEDS</sequence>
<gene>
    <name evidence="1" type="ORF">BI308_23115</name>
</gene>
<comment type="caution">
    <text evidence="1">The sequence shown here is derived from an EMBL/GenBank/DDBJ whole genome shotgun (WGS) entry which is preliminary data.</text>
</comment>
<organism evidence="1 2">
    <name type="scientific">Roseofilum reptotaenium AO1-A</name>
    <dbReference type="NCBI Taxonomy" id="1925591"/>
    <lineage>
        <taxon>Bacteria</taxon>
        <taxon>Bacillati</taxon>
        <taxon>Cyanobacteriota</taxon>
        <taxon>Cyanophyceae</taxon>
        <taxon>Desertifilales</taxon>
        <taxon>Desertifilaceae</taxon>
        <taxon>Roseofilum</taxon>
    </lineage>
</organism>
<dbReference type="Proteomes" id="UP000183940">
    <property type="component" value="Unassembled WGS sequence"/>
</dbReference>
<dbReference type="AlphaFoldDB" id="A0A1L9QKK8"/>
<protein>
    <submittedName>
        <fullName evidence="1">Uncharacterized protein</fullName>
    </submittedName>
</protein>